<evidence type="ECO:0000256" key="1">
    <source>
        <dbReference type="ARBA" id="ARBA00006722"/>
    </source>
</evidence>
<protein>
    <recommendedName>
        <fullName evidence="7">Defensin-like domain-containing protein</fullName>
    </recommendedName>
</protein>
<name>A0A5S9WXU3_ARATH</name>
<gene>
    <name evidence="8" type="ORF">C24_LOCUS7626</name>
</gene>
<evidence type="ECO:0000256" key="4">
    <source>
        <dbReference type="ARBA" id="ARBA00022821"/>
    </source>
</evidence>
<evidence type="ECO:0000256" key="2">
    <source>
        <dbReference type="ARBA" id="ARBA00022529"/>
    </source>
</evidence>
<dbReference type="Proteomes" id="UP000434276">
    <property type="component" value="Unassembled WGS sequence"/>
</dbReference>
<keyword evidence="6" id="KW-0472">Membrane</keyword>
<evidence type="ECO:0000256" key="5">
    <source>
        <dbReference type="ARBA" id="ARBA00023157"/>
    </source>
</evidence>
<comment type="similarity">
    <text evidence="1">Belongs to the DEFL family.</text>
</comment>
<feature type="transmembrane region" description="Helical" evidence="6">
    <location>
        <begin position="6"/>
        <end position="26"/>
    </location>
</feature>
<dbReference type="AlphaFoldDB" id="A0A5S9WXU3"/>
<evidence type="ECO:0000313" key="9">
    <source>
        <dbReference type="Proteomes" id="UP000434276"/>
    </source>
</evidence>
<evidence type="ECO:0000259" key="7">
    <source>
        <dbReference type="Pfam" id="PF24552"/>
    </source>
</evidence>
<organism evidence="8 9">
    <name type="scientific">Arabidopsis thaliana</name>
    <name type="common">Mouse-ear cress</name>
    <dbReference type="NCBI Taxonomy" id="3702"/>
    <lineage>
        <taxon>Eukaryota</taxon>
        <taxon>Viridiplantae</taxon>
        <taxon>Streptophyta</taxon>
        <taxon>Embryophyta</taxon>
        <taxon>Tracheophyta</taxon>
        <taxon>Spermatophyta</taxon>
        <taxon>Magnoliopsida</taxon>
        <taxon>eudicotyledons</taxon>
        <taxon>Gunneridae</taxon>
        <taxon>Pentapetalae</taxon>
        <taxon>rosids</taxon>
        <taxon>malvids</taxon>
        <taxon>Brassicales</taxon>
        <taxon>Brassicaceae</taxon>
        <taxon>Camelineae</taxon>
        <taxon>Arabidopsis</taxon>
    </lineage>
</organism>
<keyword evidence="3" id="KW-0295">Fungicide</keyword>
<keyword evidence="4" id="KW-0611">Plant defense</keyword>
<reference evidence="8 9" key="1">
    <citation type="submission" date="2019-12" db="EMBL/GenBank/DDBJ databases">
        <authorList>
            <person name="Jiao W.-B."/>
            <person name="Schneeberger K."/>
        </authorList>
    </citation>
    <scope>NUCLEOTIDE SEQUENCE [LARGE SCALE GENOMIC DNA]</scope>
    <source>
        <strain evidence="9">cv. C24</strain>
    </source>
</reference>
<dbReference type="Pfam" id="PF24552">
    <property type="entry name" value="Defensin"/>
    <property type="match status" value="1"/>
</dbReference>
<dbReference type="OrthoDB" id="1020840at2759"/>
<proteinExistence type="inferred from homology"/>
<keyword evidence="5" id="KW-1015">Disulfide bond</keyword>
<dbReference type="InterPro" id="IPR056373">
    <property type="entry name" value="Defensin-like_dom"/>
</dbReference>
<accession>A0A5S9WXU3</accession>
<keyword evidence="2" id="KW-0929">Antimicrobial</keyword>
<dbReference type="EMBL" id="CACSHJ010000088">
    <property type="protein sequence ID" value="CAA0360614.1"/>
    <property type="molecule type" value="Genomic_DNA"/>
</dbReference>
<sequence length="85" mass="9817">MDVTKTYVTIVLVAILTISVCNYNILATQVIQIQQYDRCIGPCLRFYGNHQCYKNCRKAKYDGGQCDFVKKGEKLPECCCYYNKN</sequence>
<evidence type="ECO:0000256" key="6">
    <source>
        <dbReference type="SAM" id="Phobius"/>
    </source>
</evidence>
<dbReference type="GO" id="GO:0031640">
    <property type="term" value="P:killing of cells of another organism"/>
    <property type="evidence" value="ECO:0007669"/>
    <property type="project" value="UniProtKB-KW"/>
</dbReference>
<evidence type="ECO:0000313" key="8">
    <source>
        <dbReference type="EMBL" id="CAA0360614.1"/>
    </source>
</evidence>
<evidence type="ECO:0000256" key="3">
    <source>
        <dbReference type="ARBA" id="ARBA00022577"/>
    </source>
</evidence>
<keyword evidence="6" id="KW-1133">Transmembrane helix</keyword>
<keyword evidence="6" id="KW-0812">Transmembrane</keyword>
<feature type="domain" description="Defensin-like" evidence="7">
    <location>
        <begin position="36"/>
        <end position="81"/>
    </location>
</feature>
<dbReference type="GO" id="GO:0050832">
    <property type="term" value="P:defense response to fungus"/>
    <property type="evidence" value="ECO:0007669"/>
    <property type="project" value="UniProtKB-KW"/>
</dbReference>